<evidence type="ECO:0000256" key="4">
    <source>
        <dbReference type="ARBA" id="ARBA00030285"/>
    </source>
</evidence>
<keyword evidence="8" id="KW-0696">RNA-directed RNA polymerase</keyword>
<keyword evidence="3" id="KW-0808">Transferase</keyword>
<protein>
    <recommendedName>
        <fullName evidence="2">RNA-directed RNA polymerase L</fullName>
        <ecNumber evidence="1">2.7.7.48</ecNumber>
    </recommendedName>
    <alternativeName>
        <fullName evidence="4">Large structural protein</fullName>
    </alternativeName>
    <alternativeName>
        <fullName evidence="6">Replicase</fullName>
    </alternativeName>
    <alternativeName>
        <fullName evidence="5">Transcriptase</fullName>
    </alternativeName>
</protein>
<keyword evidence="8" id="KW-0548">Nucleotidyltransferase</keyword>
<evidence type="ECO:0000256" key="6">
    <source>
        <dbReference type="ARBA" id="ARBA00031012"/>
    </source>
</evidence>
<evidence type="ECO:0000313" key="8">
    <source>
        <dbReference type="EMBL" id="WAK73582.1"/>
    </source>
</evidence>
<sequence length="2614" mass="300781">MKGGGAYALKYSDEAALISAASKKKTSVVVVPAVLESYNIEEICKLIKSNTYYRDFSAFFEISNEYKSIITKNMMHSSRRVTIEPPRSPDLPTYSRPSGNQIVLLPHEAASGLITQLAGLLSRLESANPNRLFKIRYDLKTNRYFMDDEKRGKSSDYWMSVLKPDLTLILDLIDLSNGSRNKVTFSDFTGTIPVTIRSKHKTFRLKPWYNTPSFENVYTRESPISDPGFSRPLVFDDALCYRLDDDQKVHFPPDYMQTLCTMDIQDLMDSDSHALLANCEMNEHEITTGIEIYQKQLQSDNVLDTIRTKPTFLFGLPTKPLQLDEIGIPFVLIDAYLKFGSGDYTKNILSKASQGKFATTRASEFSSEVRELFNSYHDANSTYYRKMYEVCGSLIKRKDQSTEQKSLLEASYNRLNVARKAYQMTLGKGKKIMSDRLVRINSKGDNEKLFESEMRHYNRKEGKSGLGIPNDTDEILHYFQNLVYRLRDPRFCDITANGLYEQVSANGSDFIKILKQSSIDRYDMFCKTHLTGTMLFQSSLYYERLAKFLFNESLKTYGNDYIKIDNLGFKNVLVMCRGGAKLYKHQRSRLYRVMFPLDPLDVKMQGFLENDSFERINYQGCLYIVTPWSQVHQDILFDYMFATGRLLTQLFSITSRIDSTLTRPLESLAILPVMLMFHNRRKTEKFLHNSRYLIVNPLGRMANLSGIMSSFSDTNYTYLEAWLRSRLSEHYLSFAKSMLIVRDSKKKRLADIMDSIKLVDLWFGQPLSSPDLLTLFIYSTYMMTKAPVNSSIEQATNLWEILEDIESFSEKHSDVDFMNDKSLRMDVTKFDIDVYEDDFKYDPVYCQYLGHYMQSYLQPLISFSEIDAKWDSLLHSDIDSIANSNGLRGYNKKNFFNRKGYDIVYSKIDDMLNDDEIQNRISLYLESEQTTSANAIQADRFTFEESQKNYEQLVFHIVHKIQRGGSREIFCMDFETKVKQHPIEQLFAFMCKRVPNEFISVPSSRRHGRIHTDFYEKKVSPWVKKVVRWVMDCRRWAPHSVFQKYVHFVSGLAPLLPSSFLTHFYKFAEGMTQKLFVTRKHVISKMMKNKRFEKYKHLVSPCNKASDALSMTVSFSFVMGIFNYLSTLMHAANQLVASEVVRAQCLNRNLGIVLIDAKCHSDDSVASSYHENDESINLSVRLYDWMLKGANHMLSVKKSQINDDVYLEFLSTLYLVDRFLPVFPKFTSTIPFKPTDEGYSSDISFAASQAIEMLTMGGTLEESYLIMKVAEKQIRKIYNFEAVFDMPPQLLGVLDAHPIELLISGSNADLYNFYLYNNKKFWSTYTTLQQNGLIDIENSELSLAWDMGAYLDSSIQKRLKKLDPIIEKLTHAEWTMKNCKLGNSTLNLVWYYLKMNDRKFRSALIDEPVARKMSRIFGASGYRNIKTNTGEIISVFDMLAVLKKVPMQLDAEIPISTESFLSFMSDSLKTFHDSLIGSEITTIEPSGFKEKPVTLNLGGNKIGSNKISASDYVSYVKEPKGYLLLGKFTNPAREVESLTADLTVYGVSVEAMTADQLYQIVRKLTGKVSNMYRIIAPTPSGIRYLDSYSHLLTLIEVASYAHQRMRIKNSSAASIDWNKKMVSGRAPKSAIEYMKSYWLCQTLSDYKIIDKDLYLENPRETESMLASKLPDEWKTILLTSVTQRDSALADINHWCYWEREQVKLGRDWVGFGSCIVKIPEATLKLEMSGGSLNKISVYTRHEGLISTASSWYLHSLFSLSSTTIQMFDSSLSLPNVKYLGLNARGHIYGFGLAYQFDALYEVTWLDEEPFPLEFYTRMVSKRERNHYKYLGESTDYYIDFFVPVEDPINISYRGIFDLEKIKIHSDDPDVVNFLKKVSVDLGGYMEIEQDYLIDNIGSTTVYNLLYESPQFRAILDNNAKPGVLPESFAAWKKTHPDFGYPDEQEMENVLKDPESAPFPRKVMDYLFKIGKSNISDMEFQSLILQISQVDDEGKISILKNNFGHLDSRMRSEALVVASRSKLVYKSCYFIGLDALRLLPPLMQLLSKCIGEHSINSPTLISIKRNIYYSKKINIDQEELMMQISSRCLLDLVAIGQCDNIPSVNTFLTVVGELWDVGAGPQMNFTTCTDQILKTIDFAIPKEQFLDWVYCLIISLAECHSNMTIKGSTAQTLRSCRIDLKPASMFMSRMYKHSIAHPPSITIKTKKTQRKLGWIEPLWGVTHTDFFGLDEEMQEELKYIFELDSMEDLDTLEPSPIEDLPKVAYTSTFVSDYKSLTSCRGSGQNVYVHCQVLDKTYREVHGEVVIFKKKSRYNNIQTYLAKDMGYIVYMGMEPTRCLIEGYRKMKFEEIVAECKLNCHRDIMVESAGEIYERSAIINNPVVINTISNLNSFFKRINQESVENEVERITKVAELVNYGKDPKEEVSMEKVTKLLGKKQNISEGEEEEFNLIEAIKNYTEFLEGVGLDSSSPVKEKMRANYSMFTFTEPLKVLNDLVVTSEFNSLIPHHIDRLLDGQIRLSKRTKDRIVRYAQLEIKTMSRILRKKYSKVLFIIRAILADVEECNYAQNESLEFAAAIDDIFQRAGSPDEENFDEIQDLIPDAIEDNIKFDLRKIL</sequence>
<dbReference type="InterPro" id="IPR007099">
    <property type="entry name" value="RNA-dir_pol_NSvirus"/>
</dbReference>
<proteinExistence type="predicted"/>
<reference evidence="8" key="1">
    <citation type="submission" date="2021-12" db="EMBL/GenBank/DDBJ databases">
        <title>Study of the virome of Phytophthora palustris.</title>
        <authorList>
            <person name="Botella L."/>
            <person name="Jung T."/>
        </authorList>
    </citation>
    <scope>NUCLEOTIDE SEQUENCE</scope>
    <source>
        <strain evidence="8">KA0187</strain>
    </source>
</reference>
<accession>A0A9E8YVZ5</accession>
<organism evidence="8">
    <name type="scientific">Phytophthora palustris bunya-like virus 13-2</name>
    <dbReference type="NCBI Taxonomy" id="2976279"/>
    <lineage>
        <taxon>Viruses</taxon>
        <taxon>Riboviria</taxon>
        <taxon>Orthornavirae</taxon>
        <taxon>Negarnaviricota</taxon>
        <taxon>Polyploviricotina</taxon>
        <taxon>Ellioviricetes</taxon>
        <taxon>Bunyavirales</taxon>
    </lineage>
</organism>
<evidence type="ECO:0000256" key="2">
    <source>
        <dbReference type="ARBA" id="ARBA00018602"/>
    </source>
</evidence>
<feature type="domain" description="RdRp catalytic" evidence="7">
    <location>
        <begin position="1013"/>
        <end position="1200"/>
    </location>
</feature>
<dbReference type="GO" id="GO:0003968">
    <property type="term" value="F:RNA-directed RNA polymerase activity"/>
    <property type="evidence" value="ECO:0007669"/>
    <property type="project" value="UniProtKB-KW"/>
</dbReference>
<evidence type="ECO:0000256" key="1">
    <source>
        <dbReference type="ARBA" id="ARBA00012494"/>
    </source>
</evidence>
<evidence type="ECO:0000259" key="7">
    <source>
        <dbReference type="PROSITE" id="PS50525"/>
    </source>
</evidence>
<name>A0A9E8YVZ5_9VIRU</name>
<evidence type="ECO:0000256" key="3">
    <source>
        <dbReference type="ARBA" id="ARBA00022679"/>
    </source>
</evidence>
<dbReference type="GO" id="GO:0039694">
    <property type="term" value="P:viral RNA genome replication"/>
    <property type="evidence" value="ECO:0007669"/>
    <property type="project" value="InterPro"/>
</dbReference>
<evidence type="ECO:0000256" key="5">
    <source>
        <dbReference type="ARBA" id="ARBA00030436"/>
    </source>
</evidence>
<dbReference type="PROSITE" id="PS50525">
    <property type="entry name" value="RDRP_SSRNA_NEG_SEG"/>
    <property type="match status" value="1"/>
</dbReference>
<dbReference type="EMBL" id="OL795359">
    <property type="protein sequence ID" value="WAK73582.1"/>
    <property type="molecule type" value="Genomic_RNA"/>
</dbReference>
<dbReference type="EC" id="2.7.7.48" evidence="1"/>